<name>A0A8A4TX20_SULCO</name>
<evidence type="ECO:0000313" key="1">
    <source>
        <dbReference type="EMBL" id="QTD51065.1"/>
    </source>
</evidence>
<dbReference type="KEGG" id="scor:J3U87_01230"/>
<evidence type="ECO:0000313" key="2">
    <source>
        <dbReference type="Proteomes" id="UP000663929"/>
    </source>
</evidence>
<dbReference type="EMBL" id="CP071793">
    <property type="protein sequence ID" value="QTD51065.1"/>
    <property type="molecule type" value="Genomic_DNA"/>
</dbReference>
<dbReference type="RefSeq" id="WP_237381201.1">
    <property type="nucleotide sequence ID" value="NZ_CP071793.1"/>
</dbReference>
<organism evidence="1 2">
    <name type="scientific">Sulfidibacter corallicola</name>
    <dbReference type="NCBI Taxonomy" id="2818388"/>
    <lineage>
        <taxon>Bacteria</taxon>
        <taxon>Pseudomonadati</taxon>
        <taxon>Acidobacteriota</taxon>
        <taxon>Holophagae</taxon>
        <taxon>Acanthopleuribacterales</taxon>
        <taxon>Acanthopleuribacteraceae</taxon>
        <taxon>Sulfidibacter</taxon>
    </lineage>
</organism>
<dbReference type="Proteomes" id="UP000663929">
    <property type="component" value="Chromosome"/>
</dbReference>
<gene>
    <name evidence="1" type="ORF">J3U87_01230</name>
</gene>
<protein>
    <submittedName>
        <fullName evidence="1">PAAR domain-containing protein</fullName>
    </submittedName>
</protein>
<reference evidence="1" key="1">
    <citation type="submission" date="2021-03" db="EMBL/GenBank/DDBJ databases">
        <title>Acanthopleuribacteraceae sp. M133.</title>
        <authorList>
            <person name="Wang G."/>
        </authorList>
    </citation>
    <scope>NUCLEOTIDE SEQUENCE</scope>
    <source>
        <strain evidence="1">M133</strain>
    </source>
</reference>
<dbReference type="AlphaFoldDB" id="A0A8A4TX20"/>
<dbReference type="Gene3D" id="2.60.200.60">
    <property type="match status" value="1"/>
</dbReference>
<dbReference type="Pfam" id="PF05488">
    <property type="entry name" value="PAAR_motif"/>
    <property type="match status" value="1"/>
</dbReference>
<dbReference type="InterPro" id="IPR008727">
    <property type="entry name" value="PAAR_motif"/>
</dbReference>
<dbReference type="CDD" id="cd14740">
    <property type="entry name" value="PAAR_4"/>
    <property type="match status" value="1"/>
</dbReference>
<accession>A0A8A4TX20</accession>
<sequence length="301" mass="30248">MANLPAAPRPEPSARPTNVLHDIANGINKVVTAPAQAVMLVNEGFAKATNFIANALPSFPAATLGSLAIGAPHAHVLHPPSGPPPIPPTPLPSIGNVLLGTSVQVLVNSKPAARAGDIGLAPTCCGLPPFYEIFTGSSNVFIAGARAARVTDVTFHCKPVPSPAAAARGAAAAMQKAMKAAMIGGMVATGLGIAGDAIEAVEADNSHMAGALALNASMMAAQLAADVAAMAATAAMGKDICVPPGTPGMITMGSPNVMIGGFPMPSWMDIAKGLLKLVKGLRARRQGRNGRSRCARCPGGR</sequence>
<proteinExistence type="predicted"/>
<keyword evidence="2" id="KW-1185">Reference proteome</keyword>